<dbReference type="RefSeq" id="WP_181369374.1">
    <property type="nucleotide sequence ID" value="NZ_JRFU01000146.1"/>
</dbReference>
<dbReference type="AlphaFoldDB" id="A0A2V1JRJ3"/>
<sequence>MKVFDFLGKFLGKVKIGSSETISIEIPEQIYFRETAIYTAASLIANAISLSEIRVFEQHRPVINDDYYVLNVAPNKNENSTLFWHRVINKMIRNPEGALVVEINGELHCAESFHIRQERPVLGNLYDGVVLDGGFQMDRIFRAEEVYLFKMEDENICNVINGLYAEYGKLLETAARAFRDTNGRKFKFKITGAKSGDSEFNNEYQNTIAENIKAYMQNEYATYVEYDGEELKEESSNKSAKDSSDLIKLREDIFNIVGQAFKIPQSLMTGQVTNVKDIGDVFLTFAVDPFADAITAVLNKRATKEEYLHGNYYQCYTGKVKHRDLFDMATSSDKLIASGVMCVDEVREENGLMPLNTPWSRQHWMTNNYSRVEDKAEPAEGGTE</sequence>
<evidence type="ECO:0000313" key="1">
    <source>
        <dbReference type="EMBL" id="PWE85861.1"/>
    </source>
</evidence>
<dbReference type="Pfam" id="PF04860">
    <property type="entry name" value="Phage_portal"/>
    <property type="match status" value="1"/>
</dbReference>
<dbReference type="Proteomes" id="UP000245288">
    <property type="component" value="Unassembled WGS sequence"/>
</dbReference>
<comment type="caution">
    <text evidence="1">The sequence shown here is derived from an EMBL/GenBank/DDBJ whole genome shotgun (WGS) entry which is preliminary data.</text>
</comment>
<proteinExistence type="predicted"/>
<accession>A0A2V1JRJ3</accession>
<dbReference type="InterPro" id="IPR006944">
    <property type="entry name" value="Phage/GTA_portal"/>
</dbReference>
<keyword evidence="2" id="KW-1185">Reference proteome</keyword>
<evidence type="ECO:0008006" key="3">
    <source>
        <dbReference type="Google" id="ProtNLM"/>
    </source>
</evidence>
<organism evidence="1 2">
    <name type="scientific">Eubacterium ramulus</name>
    <dbReference type="NCBI Taxonomy" id="39490"/>
    <lineage>
        <taxon>Bacteria</taxon>
        <taxon>Bacillati</taxon>
        <taxon>Bacillota</taxon>
        <taxon>Clostridia</taxon>
        <taxon>Eubacteriales</taxon>
        <taxon>Eubacteriaceae</taxon>
        <taxon>Eubacterium</taxon>
    </lineage>
</organism>
<evidence type="ECO:0000313" key="2">
    <source>
        <dbReference type="Proteomes" id="UP000245288"/>
    </source>
</evidence>
<name>A0A2V1JRJ3_EUBRA</name>
<dbReference type="EMBL" id="JRFU01000146">
    <property type="protein sequence ID" value="PWE85861.1"/>
    <property type="molecule type" value="Genomic_DNA"/>
</dbReference>
<reference evidence="1 2" key="1">
    <citation type="submission" date="2014-09" db="EMBL/GenBank/DDBJ databases">
        <title>Butyrate-producing bacteria isolated from human gut.</title>
        <authorList>
            <person name="Zhang Q."/>
            <person name="Zhao L."/>
        </authorList>
    </citation>
    <scope>NUCLEOTIDE SEQUENCE [LARGE SCALE GENOMIC DNA]</scope>
    <source>
        <strain evidence="1 2">21</strain>
    </source>
</reference>
<gene>
    <name evidence="1" type="ORF">LG34_13360</name>
</gene>
<protein>
    <recommendedName>
        <fullName evidence="3">Phage portal protein</fullName>
    </recommendedName>
</protein>